<evidence type="ECO:0000313" key="1">
    <source>
        <dbReference type="EMBL" id="KPV51279.1"/>
    </source>
</evidence>
<comment type="caution">
    <text evidence="1">The sequence shown here is derived from an EMBL/GenBank/DDBJ whole genome shotgun (WGS) entry which is preliminary data.</text>
</comment>
<sequence>QGLGCRVAFELISGPFRSFAERKDAMELARLCQAAAAPAATCEARPSRRAWKLPTLHLARQCHQGQDMQLC</sequence>
<dbReference type="Proteomes" id="UP000050509">
    <property type="component" value="Unassembled WGS sequence"/>
</dbReference>
<evidence type="ECO:0000313" key="2">
    <source>
        <dbReference type="Proteomes" id="UP000050509"/>
    </source>
</evidence>
<accession>A0A0P9DEB1</accession>
<proteinExistence type="predicted"/>
<feature type="non-terminal residue" evidence="1">
    <location>
        <position position="1"/>
    </location>
</feature>
<gene>
    <name evidence="1" type="ORF">SE17_22125</name>
</gene>
<dbReference type="AlphaFoldDB" id="A0A0P9DEB1"/>
<dbReference type="EMBL" id="LJCR01000985">
    <property type="protein sequence ID" value="KPV51279.1"/>
    <property type="molecule type" value="Genomic_DNA"/>
</dbReference>
<keyword evidence="2" id="KW-1185">Reference proteome</keyword>
<name>A0A0P9DEB1_9CHLR</name>
<organism evidence="1 2">
    <name type="scientific">Kouleothrix aurantiaca</name>
    <dbReference type="NCBI Taxonomy" id="186479"/>
    <lineage>
        <taxon>Bacteria</taxon>
        <taxon>Bacillati</taxon>
        <taxon>Chloroflexota</taxon>
        <taxon>Chloroflexia</taxon>
        <taxon>Chloroflexales</taxon>
        <taxon>Roseiflexineae</taxon>
        <taxon>Roseiflexaceae</taxon>
        <taxon>Kouleothrix</taxon>
    </lineage>
</organism>
<reference evidence="1 2" key="1">
    <citation type="submission" date="2015-09" db="EMBL/GenBank/DDBJ databases">
        <title>Draft genome sequence of Kouleothrix aurantiaca JCM 19913.</title>
        <authorList>
            <person name="Hemp J."/>
        </authorList>
    </citation>
    <scope>NUCLEOTIDE SEQUENCE [LARGE SCALE GENOMIC DNA]</scope>
    <source>
        <strain evidence="1 2">COM-B</strain>
    </source>
</reference>
<protein>
    <submittedName>
        <fullName evidence="1">Uncharacterized protein</fullName>
    </submittedName>
</protein>